<proteinExistence type="predicted"/>
<organism evidence="1 2">
    <name type="scientific">Campylobacter blaseri</name>
    <dbReference type="NCBI Taxonomy" id="2042961"/>
    <lineage>
        <taxon>Bacteria</taxon>
        <taxon>Pseudomonadati</taxon>
        <taxon>Campylobacterota</taxon>
        <taxon>Epsilonproteobacteria</taxon>
        <taxon>Campylobacterales</taxon>
        <taxon>Campylobacteraceae</taxon>
        <taxon>Campylobacter</taxon>
    </lineage>
</organism>
<sequence>MDSNANINNIKKEIYPLYAEMLSELRHILEKINTRVFCFQRGKDYPCNKDDGILFVGKATNGWTSNSINVDELFDINNEKNNFYYK</sequence>
<dbReference type="AlphaFoldDB" id="A0A2P8QYW1"/>
<comment type="caution">
    <text evidence="1">The sequence shown here is derived from an EMBL/GenBank/DDBJ whole genome shotgun (WGS) entry which is preliminary data.</text>
</comment>
<reference evidence="2" key="1">
    <citation type="submission" date="2017-10" db="EMBL/GenBank/DDBJ databases">
        <title>Campylobacter species from seals.</title>
        <authorList>
            <person name="Gilbert M.J."/>
            <person name="Zomer A.L."/>
            <person name="Timmerman A.J."/>
            <person name="Duim B."/>
            <person name="Wagenaar J.A."/>
        </authorList>
    </citation>
    <scope>NUCLEOTIDE SEQUENCE [LARGE SCALE GENOMIC DNA]</scope>
    <source>
        <strain evidence="2">17S00004-5</strain>
    </source>
</reference>
<dbReference type="RefSeq" id="WP_106872354.1">
    <property type="nucleotide sequence ID" value="NZ_CP053841.1"/>
</dbReference>
<accession>A0A2P8QYW1</accession>
<gene>
    <name evidence="1" type="ORF">CQ405_07665</name>
</gene>
<evidence type="ECO:0000313" key="1">
    <source>
        <dbReference type="EMBL" id="PSM51440.1"/>
    </source>
</evidence>
<protein>
    <submittedName>
        <fullName evidence="1">Uncharacterized protein</fullName>
    </submittedName>
</protein>
<name>A0A2P8QYW1_9BACT</name>
<dbReference type="EMBL" id="PDHH01000007">
    <property type="protein sequence ID" value="PSM51440.1"/>
    <property type="molecule type" value="Genomic_DNA"/>
</dbReference>
<dbReference type="Proteomes" id="UP000240535">
    <property type="component" value="Unassembled WGS sequence"/>
</dbReference>
<keyword evidence="2" id="KW-1185">Reference proteome</keyword>
<dbReference type="OrthoDB" id="1093376at2"/>
<evidence type="ECO:0000313" key="2">
    <source>
        <dbReference type="Proteomes" id="UP000240535"/>
    </source>
</evidence>